<keyword evidence="1" id="KW-1133">Transmembrane helix</keyword>
<dbReference type="AlphaFoldDB" id="A0A9D0YRF2"/>
<comment type="caution">
    <text evidence="2">The sequence shown here is derived from an EMBL/GenBank/DDBJ whole genome shotgun (WGS) entry which is preliminary data.</text>
</comment>
<accession>A0A9D0YRF2</accession>
<reference evidence="2" key="2">
    <citation type="journal article" date="2021" name="PeerJ">
        <title>Extensive microbial diversity within the chicken gut microbiome revealed by metagenomics and culture.</title>
        <authorList>
            <person name="Gilroy R."/>
            <person name="Ravi A."/>
            <person name="Getino M."/>
            <person name="Pursley I."/>
            <person name="Horton D.L."/>
            <person name="Alikhan N.F."/>
            <person name="Baker D."/>
            <person name="Gharbi K."/>
            <person name="Hall N."/>
            <person name="Watson M."/>
            <person name="Adriaenssens E.M."/>
            <person name="Foster-Nyarko E."/>
            <person name="Jarju S."/>
            <person name="Secka A."/>
            <person name="Antonio M."/>
            <person name="Oren A."/>
            <person name="Chaudhuri R.R."/>
            <person name="La Ragione R."/>
            <person name="Hildebrand F."/>
            <person name="Pallen M.J."/>
        </authorList>
    </citation>
    <scope>NUCLEOTIDE SEQUENCE</scope>
    <source>
        <strain evidence="2">ChiGjej2B2-12916</strain>
    </source>
</reference>
<name>A0A9D0YRF2_9FIRM</name>
<evidence type="ECO:0000313" key="3">
    <source>
        <dbReference type="Proteomes" id="UP000886879"/>
    </source>
</evidence>
<feature type="transmembrane region" description="Helical" evidence="1">
    <location>
        <begin position="36"/>
        <end position="59"/>
    </location>
</feature>
<gene>
    <name evidence="2" type="ORF">IAD31_03255</name>
</gene>
<sequence>MKKPVKFVLWLAVGVFVVLYAGAMLNFFPFFTNEPVAGEILFCTFVICVVVGICTAIILSRLDRR</sequence>
<feature type="transmembrane region" description="Helical" evidence="1">
    <location>
        <begin position="7"/>
        <end position="30"/>
    </location>
</feature>
<keyword evidence="1" id="KW-0472">Membrane</keyword>
<keyword evidence="1" id="KW-0812">Transmembrane</keyword>
<reference evidence="2" key="1">
    <citation type="submission" date="2020-10" db="EMBL/GenBank/DDBJ databases">
        <authorList>
            <person name="Gilroy R."/>
        </authorList>
    </citation>
    <scope>NUCLEOTIDE SEQUENCE</scope>
    <source>
        <strain evidence="2">ChiGjej2B2-12916</strain>
    </source>
</reference>
<organism evidence="2 3">
    <name type="scientific">Candidatus Enterenecus faecium</name>
    <dbReference type="NCBI Taxonomy" id="2840780"/>
    <lineage>
        <taxon>Bacteria</taxon>
        <taxon>Bacillati</taxon>
        <taxon>Bacillota</taxon>
        <taxon>Clostridia</taxon>
        <taxon>Eubacteriales</taxon>
        <taxon>Candidatus Enterenecus</taxon>
    </lineage>
</organism>
<evidence type="ECO:0000256" key="1">
    <source>
        <dbReference type="SAM" id="Phobius"/>
    </source>
</evidence>
<dbReference type="EMBL" id="DVFO01000031">
    <property type="protein sequence ID" value="HIQ60597.1"/>
    <property type="molecule type" value="Genomic_DNA"/>
</dbReference>
<dbReference type="Proteomes" id="UP000886879">
    <property type="component" value="Unassembled WGS sequence"/>
</dbReference>
<protein>
    <submittedName>
        <fullName evidence="2">Uncharacterized protein</fullName>
    </submittedName>
</protein>
<evidence type="ECO:0000313" key="2">
    <source>
        <dbReference type="EMBL" id="HIQ60597.1"/>
    </source>
</evidence>
<proteinExistence type="predicted"/>